<proteinExistence type="predicted"/>
<dbReference type="OrthoDB" id="467199at2"/>
<evidence type="ECO:0000313" key="1">
    <source>
        <dbReference type="EMBL" id="SDY24073.1"/>
    </source>
</evidence>
<dbReference type="AlphaFoldDB" id="A0A1H3I8N9"/>
<sequence>MQALKFQTTIDSRRRLELDLPREIPEGQAEVIVLVPDSSNKPIEPQSDSLRALFVRLDAQPVQHLATREQVDAWLAEERASWNNTL</sequence>
<name>A0A1H3I8N9_ALLWA</name>
<dbReference type="Proteomes" id="UP000198672">
    <property type="component" value="Unassembled WGS sequence"/>
</dbReference>
<accession>A0A1H3I8N9</accession>
<keyword evidence="2" id="KW-1185">Reference proteome</keyword>
<dbReference type="RefSeq" id="WP_143117059.1">
    <property type="nucleotide sequence ID" value="NZ_FNOW01000041.1"/>
</dbReference>
<evidence type="ECO:0000313" key="2">
    <source>
        <dbReference type="Proteomes" id="UP000198672"/>
    </source>
</evidence>
<gene>
    <name evidence="1" type="ORF">SAMN05421644_14111</name>
</gene>
<dbReference type="EMBL" id="FNOW01000041">
    <property type="protein sequence ID" value="SDY24073.1"/>
    <property type="molecule type" value="Genomic_DNA"/>
</dbReference>
<organism evidence="1 2">
    <name type="scientific">Allochromatium warmingii</name>
    <name type="common">Chromatium warmingii</name>
    <dbReference type="NCBI Taxonomy" id="61595"/>
    <lineage>
        <taxon>Bacteria</taxon>
        <taxon>Pseudomonadati</taxon>
        <taxon>Pseudomonadota</taxon>
        <taxon>Gammaproteobacteria</taxon>
        <taxon>Chromatiales</taxon>
        <taxon>Chromatiaceae</taxon>
        <taxon>Allochromatium</taxon>
    </lineage>
</organism>
<dbReference type="STRING" id="61595.SAMN05421644_14111"/>
<reference evidence="2" key="1">
    <citation type="submission" date="2016-10" db="EMBL/GenBank/DDBJ databases">
        <authorList>
            <person name="Varghese N."/>
            <person name="Submissions S."/>
        </authorList>
    </citation>
    <scope>NUCLEOTIDE SEQUENCE [LARGE SCALE GENOMIC DNA]</scope>
    <source>
        <strain evidence="2">DSM 173</strain>
    </source>
</reference>
<protein>
    <submittedName>
        <fullName evidence="1">Uncharacterized protein</fullName>
    </submittedName>
</protein>